<feature type="domain" description="NfeD integral membrane" evidence="8">
    <location>
        <begin position="245"/>
        <end position="373"/>
    </location>
</feature>
<gene>
    <name evidence="10" type="ORF">AVDCRST_MAG42-2712</name>
</gene>
<dbReference type="EMBL" id="CADCTA010000086">
    <property type="protein sequence ID" value="CAA9254583.1"/>
    <property type="molecule type" value="Genomic_DNA"/>
</dbReference>
<accession>A0A6J4IML1</accession>
<dbReference type="GO" id="GO:0005886">
    <property type="term" value="C:plasma membrane"/>
    <property type="evidence" value="ECO:0007669"/>
    <property type="project" value="TreeGrafter"/>
</dbReference>
<dbReference type="InterPro" id="IPR002810">
    <property type="entry name" value="NfeD-like_C"/>
</dbReference>
<feature type="chain" id="PRO_5027056114" evidence="6">
    <location>
        <begin position="24"/>
        <end position="465"/>
    </location>
</feature>
<feature type="transmembrane region" description="Helical" evidence="5">
    <location>
        <begin position="292"/>
        <end position="310"/>
    </location>
</feature>
<dbReference type="Pfam" id="PF24961">
    <property type="entry name" value="NfeD_membrane"/>
    <property type="match status" value="1"/>
</dbReference>
<dbReference type="InterPro" id="IPR029045">
    <property type="entry name" value="ClpP/crotonase-like_dom_sf"/>
</dbReference>
<organism evidence="10">
    <name type="scientific">uncultured Chthoniobacterales bacterium</name>
    <dbReference type="NCBI Taxonomy" id="1836801"/>
    <lineage>
        <taxon>Bacteria</taxon>
        <taxon>Pseudomonadati</taxon>
        <taxon>Verrucomicrobiota</taxon>
        <taxon>Spartobacteria</taxon>
        <taxon>Chthoniobacterales</taxon>
        <taxon>environmental samples</taxon>
    </lineage>
</organism>
<keyword evidence="4 5" id="KW-0472">Membrane</keyword>
<keyword evidence="3 5" id="KW-1133">Transmembrane helix</keyword>
<dbReference type="SUPFAM" id="SSF52096">
    <property type="entry name" value="ClpP/crotonase"/>
    <property type="match status" value="1"/>
</dbReference>
<dbReference type="Gene3D" id="3.90.226.10">
    <property type="entry name" value="2-enoyl-CoA Hydratase, Chain A, domain 1"/>
    <property type="match status" value="1"/>
</dbReference>
<keyword evidence="6" id="KW-0732">Signal</keyword>
<comment type="subcellular location">
    <subcellularLocation>
        <location evidence="1">Membrane</location>
        <topology evidence="1">Multi-pass membrane protein</topology>
    </subcellularLocation>
</comment>
<feature type="signal peptide" evidence="6">
    <location>
        <begin position="1"/>
        <end position="23"/>
    </location>
</feature>
<keyword evidence="2 5" id="KW-0812">Transmembrane</keyword>
<evidence type="ECO:0000256" key="3">
    <source>
        <dbReference type="ARBA" id="ARBA00022989"/>
    </source>
</evidence>
<dbReference type="CDD" id="cd07021">
    <property type="entry name" value="Clp_protease_NfeD_like"/>
    <property type="match status" value="1"/>
</dbReference>
<evidence type="ECO:0000256" key="1">
    <source>
        <dbReference type="ARBA" id="ARBA00004141"/>
    </source>
</evidence>
<feature type="domain" description="NfeD-like C-terminal" evidence="7">
    <location>
        <begin position="413"/>
        <end position="463"/>
    </location>
</feature>
<dbReference type="InterPro" id="IPR012340">
    <property type="entry name" value="NA-bd_OB-fold"/>
</dbReference>
<evidence type="ECO:0000256" key="6">
    <source>
        <dbReference type="SAM" id="SignalP"/>
    </source>
</evidence>
<name>A0A6J4IML1_9BACT</name>
<dbReference type="PANTHER" id="PTHR33507:SF3">
    <property type="entry name" value="INNER MEMBRANE PROTEIN YBBJ"/>
    <property type="match status" value="1"/>
</dbReference>
<dbReference type="PANTHER" id="PTHR33507">
    <property type="entry name" value="INNER MEMBRANE PROTEIN YBBJ"/>
    <property type="match status" value="1"/>
</dbReference>
<evidence type="ECO:0000259" key="8">
    <source>
        <dbReference type="Pfam" id="PF24961"/>
    </source>
</evidence>
<dbReference type="InterPro" id="IPR052165">
    <property type="entry name" value="Membrane_assoc_protease"/>
</dbReference>
<dbReference type="Pfam" id="PF01957">
    <property type="entry name" value="NfeD"/>
    <property type="match status" value="1"/>
</dbReference>
<feature type="domain" description="NfeD1b N-terminal" evidence="9">
    <location>
        <begin position="32"/>
        <end position="223"/>
    </location>
</feature>
<reference evidence="10" key="1">
    <citation type="submission" date="2020-02" db="EMBL/GenBank/DDBJ databases">
        <authorList>
            <person name="Meier V. D."/>
        </authorList>
    </citation>
    <scope>NUCLEOTIDE SEQUENCE</scope>
    <source>
        <strain evidence="10">AVDCRST_MAG42</strain>
    </source>
</reference>
<evidence type="ECO:0000259" key="9">
    <source>
        <dbReference type="Pfam" id="PF25145"/>
    </source>
</evidence>
<feature type="transmembrane region" description="Helical" evidence="5">
    <location>
        <begin position="266"/>
        <end position="286"/>
    </location>
</feature>
<dbReference type="InterPro" id="IPR056739">
    <property type="entry name" value="NfeD_membrane"/>
</dbReference>
<dbReference type="AlphaFoldDB" id="A0A6J4IML1"/>
<feature type="transmembrane region" description="Helical" evidence="5">
    <location>
        <begin position="317"/>
        <end position="336"/>
    </location>
</feature>
<protein>
    <submittedName>
        <fullName evidence="10">Uncharacterized protein</fullName>
    </submittedName>
</protein>
<evidence type="ECO:0000256" key="5">
    <source>
        <dbReference type="SAM" id="Phobius"/>
    </source>
</evidence>
<sequence length="465" mass="49041">MKTLLSLLLVAGAFLSSAPHVHARDEIGKGDVVVVPLQGEVSESMFLFLRRMQKAAEAAGASAFVLDMNTYGGRLDSAEKITNLLHQAKIPTYTFINTNAGSAGALIALATKNIYMAPVSAIGAAAPVLSSGEDLSATAKEKTISYWSALIRGSAMRNGHNPDIGEAFMNKDKEVKIGERVVHAKGTLLTLNAQEASEMIDGKPLLARGVADSIGDLVRKAELKGNVATLKPAGFERLAFWITALAPLLLLGGMIGLYLEFKIPGAGLPGIFAAICFALFFLGHYFAGLAGWEVVALFVVGVVLVLAEIFVFAHTTILVGVVGVFLMLGALLWAMIDRYPGQRFLPTAQMLHVPLLNLVVALIATAIVGVILARYLPRTSVYRRFVLSADIPSGPSLAAVPKEFGAAYDVSPGTAGTALTTLRPSGKARFGDHVVDVVTEGDFIAAETPVSIVSTDGMRVVVKAA</sequence>
<dbReference type="InterPro" id="IPR056738">
    <property type="entry name" value="NfeD1b_N"/>
</dbReference>
<evidence type="ECO:0000313" key="10">
    <source>
        <dbReference type="EMBL" id="CAA9254583.1"/>
    </source>
</evidence>
<evidence type="ECO:0000256" key="2">
    <source>
        <dbReference type="ARBA" id="ARBA00022692"/>
    </source>
</evidence>
<feature type="transmembrane region" description="Helical" evidence="5">
    <location>
        <begin position="238"/>
        <end position="259"/>
    </location>
</feature>
<evidence type="ECO:0000256" key="4">
    <source>
        <dbReference type="ARBA" id="ARBA00023136"/>
    </source>
</evidence>
<dbReference type="Gene3D" id="2.40.50.140">
    <property type="entry name" value="Nucleic acid-binding proteins"/>
    <property type="match status" value="1"/>
</dbReference>
<evidence type="ECO:0000259" key="7">
    <source>
        <dbReference type="Pfam" id="PF01957"/>
    </source>
</evidence>
<dbReference type="Pfam" id="PF25145">
    <property type="entry name" value="NfeD1b_N"/>
    <property type="match status" value="1"/>
</dbReference>
<feature type="transmembrane region" description="Helical" evidence="5">
    <location>
        <begin position="356"/>
        <end position="376"/>
    </location>
</feature>
<proteinExistence type="predicted"/>